<dbReference type="Proteomes" id="UP001140217">
    <property type="component" value="Unassembled WGS sequence"/>
</dbReference>
<organism evidence="1 2">
    <name type="scientific">Coemansia javaensis</name>
    <dbReference type="NCBI Taxonomy" id="2761396"/>
    <lineage>
        <taxon>Eukaryota</taxon>
        <taxon>Fungi</taxon>
        <taxon>Fungi incertae sedis</taxon>
        <taxon>Zoopagomycota</taxon>
        <taxon>Kickxellomycotina</taxon>
        <taxon>Kickxellomycetes</taxon>
        <taxon>Kickxellales</taxon>
        <taxon>Kickxellaceae</taxon>
        <taxon>Coemansia</taxon>
    </lineage>
</organism>
<gene>
    <name evidence="1" type="ORF">H4R18_003925</name>
</gene>
<accession>A0A9W8H928</accession>
<protein>
    <submittedName>
        <fullName evidence="1">Uncharacterized protein</fullName>
    </submittedName>
</protein>
<dbReference type="AlphaFoldDB" id="A0A9W8H928"/>
<keyword evidence="2" id="KW-1185">Reference proteome</keyword>
<comment type="caution">
    <text evidence="1">The sequence shown here is derived from an EMBL/GenBank/DDBJ whole genome shotgun (WGS) entry which is preliminary data.</text>
</comment>
<dbReference type="OrthoDB" id="5536356at2759"/>
<name>A0A9W8H928_9FUNG</name>
<evidence type="ECO:0000313" key="2">
    <source>
        <dbReference type="Proteomes" id="UP001140217"/>
    </source>
</evidence>
<evidence type="ECO:0000313" key="1">
    <source>
        <dbReference type="EMBL" id="KAJ2779569.1"/>
    </source>
</evidence>
<reference evidence="1" key="1">
    <citation type="submission" date="2022-07" db="EMBL/GenBank/DDBJ databases">
        <title>Phylogenomic reconstructions and comparative analyses of Kickxellomycotina fungi.</title>
        <authorList>
            <person name="Reynolds N.K."/>
            <person name="Stajich J.E."/>
            <person name="Barry K."/>
            <person name="Grigoriev I.V."/>
            <person name="Crous P."/>
            <person name="Smith M.E."/>
        </authorList>
    </citation>
    <scope>NUCLEOTIDE SEQUENCE</scope>
    <source>
        <strain evidence="1">NBRC 105414</strain>
    </source>
</reference>
<dbReference type="EMBL" id="JANBUL010000171">
    <property type="protein sequence ID" value="KAJ2779569.1"/>
    <property type="molecule type" value="Genomic_DNA"/>
</dbReference>
<sequence>MQFSDLPDDVVRLALGWAIDCNRNVLYGFNHRLPLLAVCQRWRHMAFPMVYSVAAVRAKPVQRTVNGGPFRVTLGGLVTKSNVRPIASAGCAQTVKRVWAEVHYSDDPSTVLRDAVKFMRLVANEWGGVKSLAIQFRPLGRPGNEPDPSRLSDADVEAVCEAVVAAFPAVSELCFPAYIPDPGTAVRKISGRLAGLYAGQLERVEVEHPVDFPPEVAFKRLKRLEVRHFYNLGDRLPRMDPDVVEVLNLGTWPQSQAWAAFGLDRDSQEIRLPRLKKLRFEQLWDVAEAARRFHLPSLEWLEVRASCSSCPVLERAVLPPRMVTIKINDTQTDISIPGPDDAGLVEPFNSRIKRLAIGDFAMSSPVQLAAVVKYMVLRMPALTWLRMPRAFEDLMEVFVCTYSKRYPHLSYIKRVLS</sequence>
<proteinExistence type="predicted"/>